<name>A0AA51X9L8_9GAMM</name>
<dbReference type="Proteomes" id="UP001239782">
    <property type="component" value="Plasmid unnamed2"/>
</dbReference>
<organism evidence="2 3">
    <name type="scientific">Pleionea litopenaei</name>
    <dbReference type="NCBI Taxonomy" id="3070815"/>
    <lineage>
        <taxon>Bacteria</taxon>
        <taxon>Pseudomonadati</taxon>
        <taxon>Pseudomonadota</taxon>
        <taxon>Gammaproteobacteria</taxon>
        <taxon>Oceanospirillales</taxon>
        <taxon>Pleioneaceae</taxon>
        <taxon>Pleionea</taxon>
    </lineage>
</organism>
<evidence type="ECO:0000313" key="2">
    <source>
        <dbReference type="EMBL" id="WMS89305.1"/>
    </source>
</evidence>
<dbReference type="RefSeq" id="WP_309204576.1">
    <property type="nucleotide sequence ID" value="NZ_CP133550.1"/>
</dbReference>
<reference evidence="2 3" key="1">
    <citation type="submission" date="2023-08" db="EMBL/GenBank/DDBJ databases">
        <title>Pleionea litopenaei sp. nov., isolated from stomach of juvenile Litopenaeus vannamei.</title>
        <authorList>
            <person name="Rho A.M."/>
            <person name="Hwang C.Y."/>
        </authorList>
    </citation>
    <scope>NUCLEOTIDE SEQUENCE [LARGE SCALE GENOMIC DNA]</scope>
    <source>
        <strain evidence="2 3">HL-JVS1</strain>
        <plasmid evidence="2 3">unnamed2</plasmid>
    </source>
</reference>
<dbReference type="AlphaFoldDB" id="A0AA51X9L8"/>
<proteinExistence type="predicted"/>
<evidence type="ECO:0000313" key="1">
    <source>
        <dbReference type="EMBL" id="WMS89284.1"/>
    </source>
</evidence>
<accession>A0AA51X9L8</accession>
<dbReference type="EMBL" id="CP133550">
    <property type="protein sequence ID" value="WMS89305.1"/>
    <property type="molecule type" value="Genomic_DNA"/>
</dbReference>
<gene>
    <name evidence="2" type="ORF">Q9312_19195</name>
    <name evidence="1" type="ORF">Q9312_19305</name>
</gene>
<sequence>MDSISGFSQRVNELLDNYNFPKDRKRSGALAKLLNTTTFTSRRIINDDIPPKDSTLIELIKSLDKNLNIKSTFVYLKYGITDTPPKLDKDLFLMGHIARSVYLKSQELGIDTDSIPDNILENLWRKIFKHSKSKEGEIDLEYTTDLLLKLRELLS</sequence>
<dbReference type="KEGG" id="plei:Q9312_19305"/>
<evidence type="ECO:0000313" key="3">
    <source>
        <dbReference type="Proteomes" id="UP001239782"/>
    </source>
</evidence>
<dbReference type="EMBL" id="CP133550">
    <property type="protein sequence ID" value="WMS89284.1"/>
    <property type="molecule type" value="Genomic_DNA"/>
</dbReference>
<protein>
    <submittedName>
        <fullName evidence="2">Uncharacterized protein</fullName>
    </submittedName>
</protein>
<dbReference type="KEGG" id="plei:Q9312_19195"/>
<keyword evidence="3" id="KW-1185">Reference proteome</keyword>
<geneLocation type="plasmid" evidence="2 3">
    <name>unnamed2</name>
</geneLocation>
<keyword evidence="2" id="KW-0614">Plasmid</keyword>